<feature type="signal peptide" evidence="3">
    <location>
        <begin position="1"/>
        <end position="33"/>
    </location>
</feature>
<dbReference type="InterPro" id="IPR023997">
    <property type="entry name" value="TonB-dep_OMP_SusC/RagA_CS"/>
</dbReference>
<keyword evidence="2" id="KW-0812">Transmembrane</keyword>
<evidence type="ECO:0000256" key="3">
    <source>
        <dbReference type="SAM" id="SignalP"/>
    </source>
</evidence>
<evidence type="ECO:0000256" key="2">
    <source>
        <dbReference type="PROSITE-ProRule" id="PRU01360"/>
    </source>
</evidence>
<dbReference type="InterPro" id="IPR008969">
    <property type="entry name" value="CarboxyPept-like_regulatory"/>
</dbReference>
<gene>
    <name evidence="5" type="ORF">JCM19274_111</name>
</gene>
<dbReference type="AlphaFoldDB" id="A0A090WY93"/>
<feature type="domain" description="TonB-dependent receptor plug" evidence="4">
    <location>
        <begin position="125"/>
        <end position="233"/>
    </location>
</feature>
<dbReference type="GO" id="GO:0009279">
    <property type="term" value="C:cell outer membrane"/>
    <property type="evidence" value="ECO:0007669"/>
    <property type="project" value="UniProtKB-SubCell"/>
</dbReference>
<dbReference type="SUPFAM" id="SSF49464">
    <property type="entry name" value="Carboxypeptidase regulatory domain-like"/>
    <property type="match status" value="1"/>
</dbReference>
<dbReference type="InterPro" id="IPR012910">
    <property type="entry name" value="Plug_dom"/>
</dbReference>
<proteinExistence type="inferred from homology"/>
<organism evidence="5 6">
    <name type="scientific">Algibacter lectus</name>
    <dbReference type="NCBI Taxonomy" id="221126"/>
    <lineage>
        <taxon>Bacteria</taxon>
        <taxon>Pseudomonadati</taxon>
        <taxon>Bacteroidota</taxon>
        <taxon>Flavobacteriia</taxon>
        <taxon>Flavobacteriales</taxon>
        <taxon>Flavobacteriaceae</taxon>
        <taxon>Algibacter</taxon>
    </lineage>
</organism>
<comment type="subcellular location">
    <subcellularLocation>
        <location evidence="2">Cell outer membrane</location>
        <topology evidence="2">Multi-pass membrane protein</topology>
    </subcellularLocation>
</comment>
<dbReference type="Proteomes" id="UP000029643">
    <property type="component" value="Unassembled WGS sequence"/>
</dbReference>
<evidence type="ECO:0000313" key="6">
    <source>
        <dbReference type="Proteomes" id="UP000029643"/>
    </source>
</evidence>
<dbReference type="GO" id="GO:0015344">
    <property type="term" value="F:siderophore uptake transmembrane transporter activity"/>
    <property type="evidence" value="ECO:0007669"/>
    <property type="project" value="TreeGrafter"/>
</dbReference>
<accession>A0A090WY93</accession>
<dbReference type="NCBIfam" id="TIGR04057">
    <property type="entry name" value="SusC_RagA_signa"/>
    <property type="match status" value="1"/>
</dbReference>
<keyword evidence="2" id="KW-0472">Membrane</keyword>
<dbReference type="InterPro" id="IPR039426">
    <property type="entry name" value="TonB-dep_rcpt-like"/>
</dbReference>
<dbReference type="PANTHER" id="PTHR30069:SF29">
    <property type="entry name" value="HEMOGLOBIN AND HEMOGLOBIN-HAPTOGLOBIN-BINDING PROTEIN 1-RELATED"/>
    <property type="match status" value="1"/>
</dbReference>
<reference evidence="5 6" key="1">
    <citation type="journal article" date="2014" name="Genome Announc.">
        <title>Draft Genome Sequences of Marine Flavobacterium Algibacter lectus Strains SS8 and NR4.</title>
        <authorList>
            <person name="Takatani N."/>
            <person name="Nakanishi M."/>
            <person name="Meirelles P."/>
            <person name="Mino S."/>
            <person name="Suda W."/>
            <person name="Oshima K."/>
            <person name="Hattori M."/>
            <person name="Ohkuma M."/>
            <person name="Hosokawa M."/>
            <person name="Miyashita K."/>
            <person name="Thompson F.L."/>
            <person name="Niwa A."/>
            <person name="Sawabe T."/>
            <person name="Sawabe T."/>
        </authorList>
    </citation>
    <scope>NUCLEOTIDE SEQUENCE [LARGE SCALE GENOMIC DNA]</scope>
    <source>
        <strain evidence="6">JCM19274</strain>
    </source>
</reference>
<dbReference type="PROSITE" id="PS52016">
    <property type="entry name" value="TONB_DEPENDENT_REC_3"/>
    <property type="match status" value="1"/>
</dbReference>
<dbReference type="InterPro" id="IPR037066">
    <property type="entry name" value="Plug_dom_sf"/>
</dbReference>
<keyword evidence="2" id="KW-0813">Transport</keyword>
<evidence type="ECO:0000259" key="4">
    <source>
        <dbReference type="Pfam" id="PF07715"/>
    </source>
</evidence>
<feature type="chain" id="PRO_5001866404" evidence="3">
    <location>
        <begin position="34"/>
        <end position="421"/>
    </location>
</feature>
<evidence type="ECO:0000256" key="1">
    <source>
        <dbReference type="ARBA" id="ARBA00022729"/>
    </source>
</evidence>
<keyword evidence="1 3" id="KW-0732">Signal</keyword>
<evidence type="ECO:0000313" key="5">
    <source>
        <dbReference type="EMBL" id="GAL81931.1"/>
    </source>
</evidence>
<comment type="caution">
    <text evidence="5">The sequence shown here is derived from an EMBL/GenBank/DDBJ whole genome shotgun (WGS) entry which is preliminary data.</text>
</comment>
<sequence length="421" mass="45342">MKQNMKNKTRLSWGNKLLLALIVALSCLITAQAQQITVSGIVKSSDDNMPIPGVAIIISGTAKGAVTDFDGIYNIQANLKDVLVFRYLGMTTKNVVVASAKMDVIMDSDSEDLEEIVVIGYGAVKKKEVTGAVAQVKSEDIEQFVTSDVAGALQGQIAGGVNVTASSGEPGEASNIQIRGITSLSGNNTPLFVVNGIPQIGDPGLAPNEIETIDILKDGASTAVYGSRAAAGVILITTKQGKSGQMSVDFNYTYGIQSLSDEATPLMNTQDQLFYEITRNSNTQISFAPLIERFPEWINNDNKFDDYVLNRSAEVKTYSLSVSGGAENLTYNIVGSLFDQDGSLINSNFKRYNGRASTTYKTDNWKIDGSIAFTIENRRRASSGLIVQAGRYRPFFPEIDPNNEVSEGSAVGGGFKHLQWP</sequence>
<dbReference type="GO" id="GO:0044718">
    <property type="term" value="P:siderophore transmembrane transport"/>
    <property type="evidence" value="ECO:0007669"/>
    <property type="project" value="TreeGrafter"/>
</dbReference>
<name>A0A090WY93_9FLAO</name>
<dbReference type="PROSITE" id="PS51257">
    <property type="entry name" value="PROKAR_LIPOPROTEIN"/>
    <property type="match status" value="1"/>
</dbReference>
<dbReference type="Gene3D" id="2.170.130.10">
    <property type="entry name" value="TonB-dependent receptor, plug domain"/>
    <property type="match status" value="1"/>
</dbReference>
<dbReference type="SUPFAM" id="SSF56935">
    <property type="entry name" value="Porins"/>
    <property type="match status" value="1"/>
</dbReference>
<comment type="similarity">
    <text evidence="2">Belongs to the TonB-dependent receptor family.</text>
</comment>
<protein>
    <submittedName>
        <fullName evidence="5">SusC outer membrane protein</fullName>
    </submittedName>
</protein>
<dbReference type="Pfam" id="PF13715">
    <property type="entry name" value="CarbopepD_reg_2"/>
    <property type="match status" value="1"/>
</dbReference>
<dbReference type="Pfam" id="PF07715">
    <property type="entry name" value="Plug"/>
    <property type="match status" value="1"/>
</dbReference>
<dbReference type="PANTHER" id="PTHR30069">
    <property type="entry name" value="TONB-DEPENDENT OUTER MEMBRANE RECEPTOR"/>
    <property type="match status" value="1"/>
</dbReference>
<dbReference type="EMBL" id="BBNU01000020">
    <property type="protein sequence ID" value="GAL81931.1"/>
    <property type="molecule type" value="Genomic_DNA"/>
</dbReference>
<keyword evidence="2" id="KW-1134">Transmembrane beta strand</keyword>
<keyword evidence="2" id="KW-0998">Cell outer membrane</keyword>